<dbReference type="InterPro" id="IPR042197">
    <property type="entry name" value="Apaf_helical"/>
</dbReference>
<dbReference type="GO" id="GO:0006952">
    <property type="term" value="P:defense response"/>
    <property type="evidence" value="ECO:0007669"/>
    <property type="project" value="UniProtKB-KW"/>
</dbReference>
<dbReference type="InterPro" id="IPR058922">
    <property type="entry name" value="WHD_DRP"/>
</dbReference>
<dbReference type="Pfam" id="PF23559">
    <property type="entry name" value="WHD_DRP"/>
    <property type="match status" value="1"/>
</dbReference>
<dbReference type="InterPro" id="IPR032675">
    <property type="entry name" value="LRR_dom_sf"/>
</dbReference>
<evidence type="ECO:0000256" key="5">
    <source>
        <dbReference type="SAM" id="Coils"/>
    </source>
</evidence>
<dbReference type="GO" id="GO:0051707">
    <property type="term" value="P:response to other organism"/>
    <property type="evidence" value="ECO:0007669"/>
    <property type="project" value="UniProtKB-ARBA"/>
</dbReference>
<reference evidence="10 11" key="2">
    <citation type="journal article" date="2017" name="Front. Plant Sci.">
        <title>Gene Classification and Mining of Molecular Markers Useful in Red Clover (Trifolium pratense) Breeding.</title>
        <authorList>
            <person name="Istvanek J."/>
            <person name="Dluhosova J."/>
            <person name="Dluhos P."/>
            <person name="Patkova L."/>
            <person name="Nedelnik J."/>
            <person name="Repkova J."/>
        </authorList>
    </citation>
    <scope>NUCLEOTIDE SEQUENCE [LARGE SCALE GENOMIC DNA]</scope>
    <source>
        <strain evidence="11">cv. Tatra</strain>
        <tissue evidence="10">Young leaves</tissue>
    </source>
</reference>
<gene>
    <name evidence="10" type="ORF">L195_g003080</name>
</gene>
<keyword evidence="5" id="KW-0175">Coiled coil</keyword>
<dbReference type="AlphaFoldDB" id="A0A2K3NU94"/>
<dbReference type="PANTHER" id="PTHR36766:SF40">
    <property type="entry name" value="DISEASE RESISTANCE PROTEIN RGA3"/>
    <property type="match status" value="1"/>
</dbReference>
<dbReference type="Gene3D" id="1.10.10.10">
    <property type="entry name" value="Winged helix-like DNA-binding domain superfamily/Winged helix DNA-binding domain"/>
    <property type="match status" value="1"/>
</dbReference>
<dbReference type="InterPro" id="IPR027417">
    <property type="entry name" value="P-loop_NTPase"/>
</dbReference>
<reference evidence="10 11" key="1">
    <citation type="journal article" date="2014" name="Am. J. Bot.">
        <title>Genome assembly and annotation for red clover (Trifolium pratense; Fabaceae).</title>
        <authorList>
            <person name="Istvanek J."/>
            <person name="Jaros M."/>
            <person name="Krenek A."/>
            <person name="Repkova J."/>
        </authorList>
    </citation>
    <scope>NUCLEOTIDE SEQUENCE [LARGE SCALE GENOMIC DNA]</scope>
    <source>
        <strain evidence="11">cv. Tatra</strain>
        <tissue evidence="10">Young leaves</tissue>
    </source>
</reference>
<dbReference type="FunFam" id="3.40.50.300:FF:001091">
    <property type="entry name" value="Probable disease resistance protein At1g61300"/>
    <property type="match status" value="1"/>
</dbReference>
<dbReference type="Gene3D" id="1.20.5.4130">
    <property type="match status" value="1"/>
</dbReference>
<keyword evidence="2" id="KW-0547">Nucleotide-binding</keyword>
<feature type="domain" description="Disease resistance protein winged helix" evidence="8">
    <location>
        <begin position="429"/>
        <end position="501"/>
    </location>
</feature>
<evidence type="ECO:0000256" key="2">
    <source>
        <dbReference type="ARBA" id="ARBA00022741"/>
    </source>
</evidence>
<evidence type="ECO:0000256" key="1">
    <source>
        <dbReference type="ARBA" id="ARBA00022737"/>
    </source>
</evidence>
<evidence type="ECO:0000259" key="8">
    <source>
        <dbReference type="Pfam" id="PF23559"/>
    </source>
</evidence>
<feature type="coiled-coil region" evidence="5">
    <location>
        <begin position="28"/>
        <end position="55"/>
    </location>
</feature>
<dbReference type="Gene3D" id="3.80.10.10">
    <property type="entry name" value="Ribonuclease Inhibitor"/>
    <property type="match status" value="2"/>
</dbReference>
<evidence type="ECO:0000256" key="4">
    <source>
        <dbReference type="ARBA" id="ARBA00022840"/>
    </source>
</evidence>
<dbReference type="InterPro" id="IPR055414">
    <property type="entry name" value="LRR_R13L4/SHOC2-like"/>
</dbReference>
<dbReference type="InterPro" id="IPR036388">
    <property type="entry name" value="WH-like_DNA-bd_sf"/>
</dbReference>
<dbReference type="GO" id="GO:0043531">
    <property type="term" value="F:ADP binding"/>
    <property type="evidence" value="ECO:0007669"/>
    <property type="project" value="InterPro"/>
</dbReference>
<evidence type="ECO:0000256" key="3">
    <source>
        <dbReference type="ARBA" id="ARBA00022821"/>
    </source>
</evidence>
<evidence type="ECO:0000259" key="7">
    <source>
        <dbReference type="Pfam" id="PF18052"/>
    </source>
</evidence>
<feature type="domain" description="NB-ARC" evidence="6">
    <location>
        <begin position="172"/>
        <end position="342"/>
    </location>
</feature>
<accession>A0A2K3NU94</accession>
<dbReference type="Pfam" id="PF23598">
    <property type="entry name" value="LRR_14"/>
    <property type="match status" value="1"/>
</dbReference>
<dbReference type="Gene3D" id="3.40.50.300">
    <property type="entry name" value="P-loop containing nucleotide triphosphate hydrolases"/>
    <property type="match status" value="1"/>
</dbReference>
<dbReference type="EMBL" id="ASHM01001402">
    <property type="protein sequence ID" value="PNY06607.1"/>
    <property type="molecule type" value="Genomic_DNA"/>
</dbReference>
<dbReference type="InterPro" id="IPR038005">
    <property type="entry name" value="RX-like_CC"/>
</dbReference>
<dbReference type="PRINTS" id="PR00364">
    <property type="entry name" value="DISEASERSIST"/>
</dbReference>
<dbReference type="GO" id="GO:0005524">
    <property type="term" value="F:ATP binding"/>
    <property type="evidence" value="ECO:0007669"/>
    <property type="project" value="UniProtKB-KW"/>
</dbReference>
<feature type="domain" description="Disease resistance N-terminal" evidence="7">
    <location>
        <begin position="10"/>
        <end position="96"/>
    </location>
</feature>
<dbReference type="Proteomes" id="UP000236291">
    <property type="component" value="Unassembled WGS sequence"/>
</dbReference>
<evidence type="ECO:0000313" key="11">
    <source>
        <dbReference type="Proteomes" id="UP000236291"/>
    </source>
</evidence>
<dbReference type="ExpressionAtlas" id="A0A2K3NU94">
    <property type="expression patterns" value="baseline"/>
</dbReference>
<dbReference type="SUPFAM" id="SSF52540">
    <property type="entry name" value="P-loop containing nucleoside triphosphate hydrolases"/>
    <property type="match status" value="1"/>
</dbReference>
<dbReference type="Gene3D" id="1.10.8.430">
    <property type="entry name" value="Helical domain of apoptotic protease-activating factors"/>
    <property type="match status" value="1"/>
</dbReference>
<dbReference type="STRING" id="57577.A0A2K3NU94"/>
<keyword evidence="3" id="KW-0611">Plant defense</keyword>
<protein>
    <submittedName>
        <fullName evidence="10">CC-NBS-LRR resistance protein</fullName>
    </submittedName>
</protein>
<keyword evidence="4" id="KW-0067">ATP-binding</keyword>
<name>A0A2K3NU94_TRIPR</name>
<dbReference type="SUPFAM" id="SSF52058">
    <property type="entry name" value="L domain-like"/>
    <property type="match status" value="1"/>
</dbReference>
<proteinExistence type="predicted"/>
<evidence type="ECO:0000259" key="9">
    <source>
        <dbReference type="Pfam" id="PF23598"/>
    </source>
</evidence>
<dbReference type="InterPro" id="IPR041118">
    <property type="entry name" value="Rx_N"/>
</dbReference>
<keyword evidence="1" id="KW-0677">Repeat</keyword>
<dbReference type="SUPFAM" id="SSF52047">
    <property type="entry name" value="RNI-like"/>
    <property type="match status" value="1"/>
</dbReference>
<dbReference type="Pfam" id="PF18052">
    <property type="entry name" value="Rx_N"/>
    <property type="match status" value="1"/>
</dbReference>
<dbReference type="InterPro" id="IPR002182">
    <property type="entry name" value="NB-ARC"/>
</dbReference>
<dbReference type="Pfam" id="PF00931">
    <property type="entry name" value="NB-ARC"/>
    <property type="match status" value="1"/>
</dbReference>
<dbReference type="PANTHER" id="PTHR36766">
    <property type="entry name" value="PLANT BROAD-SPECTRUM MILDEW RESISTANCE PROTEIN RPW8"/>
    <property type="match status" value="1"/>
</dbReference>
<evidence type="ECO:0000313" key="10">
    <source>
        <dbReference type="EMBL" id="PNY06607.1"/>
    </source>
</evidence>
<comment type="caution">
    <text evidence="10">The sequence shown here is derived from an EMBL/GenBank/DDBJ whole genome shotgun (WGS) entry which is preliminary data.</text>
</comment>
<sequence>MAQQILYGVATSLINSLASAALREYGRINGVMDELERLNNTVESIRAVLLDADEKQEQSHVIQNWVRRLKDVLIPADDLLDEFVIQDMIQKRDHKPHQNKLTKVLHSFSPNKIAFRRDMAREIVKIQNKFNDVVRDMCGLNLNSNVAVVEKTNSERRETGSYVSESDIIGREDDKNKIISLLKQPCEIQNVFVVAIVGIGGLGKTTLAQLLYNDMEVQNLFEKSMWVCVSENFDVKTIMKNMLMSLTKNKIDDTLPLDYLQNMLRNNLTGKRYLLVLDDVWNESYEKWAQLRTYLMCGARGSNVVLTTRNTMVAQTMGVSVLHVLNGLSPAESWSLLKKITFGDDTIRVNQTFESIGKKIAEKCKGVPLAIRSLGGILQSKSEEKEWIDVLTSDFWKVCEVKDSILPVLKLSYLNLSPQQRQCFAYCSLYPKCWKFNKDELIQMWMAQGYLDCSVEGQCMEDVGNQFIKIFLMKSFFKDARINADGDIYGFKMHDLMHDLATQVAGNDCCYLNSKTKRCLGKPVHVSVELDAICLLESLDASRLRTLIVFSFKSDGFLDTQKLSVISTFKYLRVLKLCNFISIRLCVSIEKLKHLRFLDLYESCVLESLHKSIENLVCLQTIKVTLDEKVELSTKVVSKLINLRHLTIATWTSIDKTPVGFGKLSIQQHGGVIFSKWLSSLTNITEISLTHCQSFRYLPPVERLPFLKSLEITSLYDLEYIYYEESILHESFFPSLERLTFYKCPKLRGWRRMRDDSHHLLLPPFSCLSILAVRGCRMLTCMPTFPNIKSLSLEDSNGEILEATLSIAASQYLIGFPPLSMLKSLKINETIMDLKNVPQDWFQNLTSLENLEFYNLSSKQFQVIEIWFNDDRNRLSSLQKITFEFCIDLKALPDWICNISSLQHIRIDCCRDLVLLPEGMSCLTNLHTLEIIGCSLSVEEFQTETSATWNKIAHIPNIIIK</sequence>
<evidence type="ECO:0000259" key="6">
    <source>
        <dbReference type="Pfam" id="PF00931"/>
    </source>
</evidence>
<organism evidence="10 11">
    <name type="scientific">Trifolium pratense</name>
    <name type="common">Red clover</name>
    <dbReference type="NCBI Taxonomy" id="57577"/>
    <lineage>
        <taxon>Eukaryota</taxon>
        <taxon>Viridiplantae</taxon>
        <taxon>Streptophyta</taxon>
        <taxon>Embryophyta</taxon>
        <taxon>Tracheophyta</taxon>
        <taxon>Spermatophyta</taxon>
        <taxon>Magnoliopsida</taxon>
        <taxon>eudicotyledons</taxon>
        <taxon>Gunneridae</taxon>
        <taxon>Pentapetalae</taxon>
        <taxon>rosids</taxon>
        <taxon>fabids</taxon>
        <taxon>Fabales</taxon>
        <taxon>Fabaceae</taxon>
        <taxon>Papilionoideae</taxon>
        <taxon>50 kb inversion clade</taxon>
        <taxon>NPAAA clade</taxon>
        <taxon>Hologalegina</taxon>
        <taxon>IRL clade</taxon>
        <taxon>Trifolieae</taxon>
        <taxon>Trifolium</taxon>
    </lineage>
</organism>
<feature type="domain" description="Disease resistance R13L4/SHOC-2-like LRR" evidence="9">
    <location>
        <begin position="560"/>
        <end position="791"/>
    </location>
</feature>
<dbReference type="CDD" id="cd14798">
    <property type="entry name" value="RX-CC_like"/>
    <property type="match status" value="1"/>
</dbReference>